<evidence type="ECO:0000313" key="4">
    <source>
        <dbReference type="EMBL" id="KRO00873.1"/>
    </source>
</evidence>
<evidence type="ECO:0000256" key="2">
    <source>
        <dbReference type="SAM" id="SignalP"/>
    </source>
</evidence>
<dbReference type="Pfam" id="PF03610">
    <property type="entry name" value="EIIA-man"/>
    <property type="match status" value="1"/>
</dbReference>
<gene>
    <name evidence="4" type="ORF">IV57_GL000194</name>
</gene>
<dbReference type="PANTHER" id="PTHR33799">
    <property type="entry name" value="PTS PERMEASE-RELATED-RELATED"/>
    <property type="match status" value="1"/>
</dbReference>
<feature type="domain" description="PTS EIIA type-4" evidence="3">
    <location>
        <begin position="1"/>
        <end position="133"/>
    </location>
</feature>
<dbReference type="InterPro" id="IPR036662">
    <property type="entry name" value="PTS_EIIA_man-typ_sf"/>
</dbReference>
<dbReference type="OrthoDB" id="2300088at2"/>
<protein>
    <recommendedName>
        <fullName evidence="3">PTS EIIA type-4 domain-containing protein</fullName>
    </recommendedName>
</protein>
<dbReference type="RefSeq" id="WP_057879609.1">
    <property type="nucleotide sequence ID" value="NZ_JQCF01000001.1"/>
</dbReference>
<dbReference type="EMBL" id="JQCF01000001">
    <property type="protein sequence ID" value="KRO00873.1"/>
    <property type="molecule type" value="Genomic_DNA"/>
</dbReference>
<dbReference type="Proteomes" id="UP000051006">
    <property type="component" value="Unassembled WGS sequence"/>
</dbReference>
<name>A0A0R2LGE0_9LACO</name>
<dbReference type="InterPro" id="IPR051471">
    <property type="entry name" value="Bacterial_PTS_sugar_comp"/>
</dbReference>
<dbReference type="GO" id="GO:0016740">
    <property type="term" value="F:transferase activity"/>
    <property type="evidence" value="ECO:0007669"/>
    <property type="project" value="UniProtKB-KW"/>
</dbReference>
<dbReference type="Gene3D" id="3.40.50.510">
    <property type="entry name" value="Phosphotransferase system, mannose-type IIA component"/>
    <property type="match status" value="1"/>
</dbReference>
<keyword evidence="5" id="KW-1185">Reference proteome</keyword>
<dbReference type="AlphaFoldDB" id="A0A0R2LGE0"/>
<evidence type="ECO:0000259" key="3">
    <source>
        <dbReference type="PROSITE" id="PS51096"/>
    </source>
</evidence>
<dbReference type="PATRIC" id="fig|993692.3.peg.195"/>
<dbReference type="InterPro" id="IPR004701">
    <property type="entry name" value="PTS_EIIA_man-typ"/>
</dbReference>
<organism evidence="4 5">
    <name type="scientific">Companilactobacillus kimchiensis</name>
    <dbReference type="NCBI Taxonomy" id="993692"/>
    <lineage>
        <taxon>Bacteria</taxon>
        <taxon>Bacillati</taxon>
        <taxon>Bacillota</taxon>
        <taxon>Bacilli</taxon>
        <taxon>Lactobacillales</taxon>
        <taxon>Lactobacillaceae</taxon>
        <taxon>Companilactobacillus</taxon>
    </lineage>
</organism>
<proteinExistence type="predicted"/>
<dbReference type="GO" id="GO:0009401">
    <property type="term" value="P:phosphoenolpyruvate-dependent sugar phosphotransferase system"/>
    <property type="evidence" value="ECO:0007669"/>
    <property type="project" value="InterPro"/>
</dbReference>
<feature type="chain" id="PRO_5006419950" description="PTS EIIA type-4 domain-containing protein" evidence="2">
    <location>
        <begin position="19"/>
        <end position="133"/>
    </location>
</feature>
<accession>A0A0R2LGE0</accession>
<dbReference type="SUPFAM" id="SSF53062">
    <property type="entry name" value="PTS system fructose IIA component-like"/>
    <property type="match status" value="1"/>
</dbReference>
<comment type="caution">
    <text evidence="4">The sequence shown here is derived from an EMBL/GenBank/DDBJ whole genome shotgun (WGS) entry which is preliminary data.</text>
</comment>
<sequence length="133" mass="14393">MKLLLVSHLGLASGMIKAAQFIAGKQGNENHIELDERGIESFKKRFNEVIETFDKNEQIVLVSDIPAGSPGNTALEALMKSDFKFEYLSGMNLGMILDILLSGNAAGAKDAAIASIQISNDQTADDEDSDEEF</sequence>
<dbReference type="PANTHER" id="PTHR33799:SF1">
    <property type="entry name" value="PTS SYSTEM MANNOSE-SPECIFIC EIIAB COMPONENT-RELATED"/>
    <property type="match status" value="1"/>
</dbReference>
<evidence type="ECO:0000313" key="5">
    <source>
        <dbReference type="Proteomes" id="UP000051006"/>
    </source>
</evidence>
<dbReference type="PROSITE" id="PS51096">
    <property type="entry name" value="PTS_EIIA_TYPE_4"/>
    <property type="match status" value="1"/>
</dbReference>
<reference evidence="4 5" key="1">
    <citation type="journal article" date="2015" name="Genome Announc.">
        <title>Expanding the biotechnology potential of lactobacilli through comparative genomics of 213 strains and associated genera.</title>
        <authorList>
            <person name="Sun Z."/>
            <person name="Harris H.M."/>
            <person name="McCann A."/>
            <person name="Guo C."/>
            <person name="Argimon S."/>
            <person name="Zhang W."/>
            <person name="Yang X."/>
            <person name="Jeffery I.B."/>
            <person name="Cooney J.C."/>
            <person name="Kagawa T.F."/>
            <person name="Liu W."/>
            <person name="Song Y."/>
            <person name="Salvetti E."/>
            <person name="Wrobel A."/>
            <person name="Rasinkangas P."/>
            <person name="Parkhill J."/>
            <person name="Rea M.C."/>
            <person name="O'Sullivan O."/>
            <person name="Ritari J."/>
            <person name="Douillard F.P."/>
            <person name="Paul Ross R."/>
            <person name="Yang R."/>
            <person name="Briner A.E."/>
            <person name="Felis G.E."/>
            <person name="de Vos W.M."/>
            <person name="Barrangou R."/>
            <person name="Klaenhammer T.R."/>
            <person name="Caufield P.W."/>
            <person name="Cui Y."/>
            <person name="Zhang H."/>
            <person name="O'Toole P.W."/>
        </authorList>
    </citation>
    <scope>NUCLEOTIDE SEQUENCE [LARGE SCALE GENOMIC DNA]</scope>
    <source>
        <strain evidence="4 5">DSM 24716</strain>
    </source>
</reference>
<keyword evidence="2" id="KW-0732">Signal</keyword>
<dbReference type="GO" id="GO:0016020">
    <property type="term" value="C:membrane"/>
    <property type="evidence" value="ECO:0007669"/>
    <property type="project" value="InterPro"/>
</dbReference>
<keyword evidence="1" id="KW-0808">Transferase</keyword>
<dbReference type="STRING" id="993692.IV57_GL000194"/>
<feature type="signal peptide" evidence="2">
    <location>
        <begin position="1"/>
        <end position="18"/>
    </location>
</feature>
<evidence type="ECO:0000256" key="1">
    <source>
        <dbReference type="ARBA" id="ARBA00022679"/>
    </source>
</evidence>